<feature type="transmembrane region" description="Helical" evidence="2">
    <location>
        <begin position="268"/>
        <end position="286"/>
    </location>
</feature>
<keyword evidence="2" id="KW-0812">Transmembrane</keyword>
<evidence type="ECO:0000256" key="2">
    <source>
        <dbReference type="SAM" id="Phobius"/>
    </source>
</evidence>
<organism evidence="3 4">
    <name type="scientific">Plasmodium coatneyi</name>
    <dbReference type="NCBI Taxonomy" id="208452"/>
    <lineage>
        <taxon>Eukaryota</taxon>
        <taxon>Sar</taxon>
        <taxon>Alveolata</taxon>
        <taxon>Apicomplexa</taxon>
        <taxon>Aconoidasida</taxon>
        <taxon>Haemosporida</taxon>
        <taxon>Plasmodiidae</taxon>
        <taxon>Plasmodium</taxon>
    </lineage>
</organism>
<feature type="region of interest" description="Disordered" evidence="1">
    <location>
        <begin position="48"/>
        <end position="100"/>
    </location>
</feature>
<dbReference type="VEuPathDB" id="PlasmoDB:PCOAH_00000130"/>
<feature type="compositionally biased region" description="Low complexity" evidence="1">
    <location>
        <begin position="52"/>
        <end position="79"/>
    </location>
</feature>
<feature type="transmembrane region" description="Helical" evidence="2">
    <location>
        <begin position="298"/>
        <end position="318"/>
    </location>
</feature>
<dbReference type="EMBL" id="CP016239">
    <property type="protein sequence ID" value="ANQ05835.1"/>
    <property type="molecule type" value="Genomic_DNA"/>
</dbReference>
<keyword evidence="2" id="KW-0472">Membrane</keyword>
<sequence>MNGPLFSKSDRELFNRLNASIHGKNGRHARDDTLSYYTSLKNRLGATKYDGSSNSLSTRSSSMDSVNSLCTNSSSSMNSLKEKPKGMRHRDNFDQSNDSLNLHNFDDHDDDYADNVSTDTYSCKSEYTGTDYYDSDDAFYNVMYENSGYERAETKTGVHLPMLDEYFIKDYTNYTTFKNSYRKNSVKEKIYKHMPFLRKFFKEIDTEVESEIRRYLDIKEREKQNYPVRKVKGTQKIFNFLSKYRAFIPLVVLGIFSLFLLSSVRIQFLAFSPILSLLVSASTYWATPLPILLVISSVFYFMILVWLGGYGLLVFHFVRKLKKIKRLRRHIKEFGAMRNEDDD</sequence>
<evidence type="ECO:0008006" key="5">
    <source>
        <dbReference type="Google" id="ProtNLM"/>
    </source>
</evidence>
<name>A0A1B1DTC1_9APIC</name>
<dbReference type="AlphaFoldDB" id="A0A1B1DTC1"/>
<protein>
    <recommendedName>
        <fullName evidence="5">Pv-fam-d protein</fullName>
    </recommendedName>
</protein>
<evidence type="ECO:0000313" key="3">
    <source>
        <dbReference type="EMBL" id="ANQ05835.1"/>
    </source>
</evidence>
<gene>
    <name evidence="3" type="ORF">PCOAH_00000130</name>
</gene>
<feature type="compositionally biased region" description="Basic and acidic residues" evidence="1">
    <location>
        <begin position="80"/>
        <end position="93"/>
    </location>
</feature>
<keyword evidence="2" id="KW-1133">Transmembrane helix</keyword>
<accession>A0A1B1DTC1</accession>
<dbReference type="Proteomes" id="UP000092716">
    <property type="component" value="Chromosome 1"/>
</dbReference>
<evidence type="ECO:0000256" key="1">
    <source>
        <dbReference type="SAM" id="MobiDB-lite"/>
    </source>
</evidence>
<proteinExistence type="predicted"/>
<keyword evidence="4" id="KW-1185">Reference proteome</keyword>
<dbReference type="GeneID" id="30906732"/>
<evidence type="ECO:0000313" key="4">
    <source>
        <dbReference type="Proteomes" id="UP000092716"/>
    </source>
</evidence>
<feature type="transmembrane region" description="Helical" evidence="2">
    <location>
        <begin position="244"/>
        <end position="261"/>
    </location>
</feature>
<dbReference type="KEGG" id="pcot:PCOAH_00000130"/>
<reference evidence="4" key="1">
    <citation type="submission" date="2016-06" db="EMBL/GenBank/DDBJ databases">
        <title>First high quality genome sequence of Plasmodium coatneyi using continuous long reads from single molecule, real-time sequencing.</title>
        <authorList>
            <person name="Chien J.-T."/>
            <person name="Pakala S.B."/>
            <person name="Geraldo J.A."/>
            <person name="Lapp S.A."/>
            <person name="Barnwell J.W."/>
            <person name="Kissinger J.C."/>
            <person name="Galinski M.R."/>
            <person name="Humphrey J.C."/>
        </authorList>
    </citation>
    <scope>NUCLEOTIDE SEQUENCE [LARGE SCALE GENOMIC DNA]</scope>
    <source>
        <strain evidence="4">Hackeri</strain>
    </source>
</reference>
<dbReference type="RefSeq" id="XP_019912530.1">
    <property type="nucleotide sequence ID" value="XM_020056836.1"/>
</dbReference>